<reference evidence="3 4" key="1">
    <citation type="submission" date="2019-02" db="EMBL/GenBank/DDBJ databases">
        <title>Deep-cultivation of Planctomycetes and their phenomic and genomic characterization uncovers novel biology.</title>
        <authorList>
            <person name="Wiegand S."/>
            <person name="Jogler M."/>
            <person name="Boedeker C."/>
            <person name="Pinto D."/>
            <person name="Vollmers J."/>
            <person name="Rivas-Marin E."/>
            <person name="Kohn T."/>
            <person name="Peeters S.H."/>
            <person name="Heuer A."/>
            <person name="Rast P."/>
            <person name="Oberbeckmann S."/>
            <person name="Bunk B."/>
            <person name="Jeske O."/>
            <person name="Meyerdierks A."/>
            <person name="Storesund J.E."/>
            <person name="Kallscheuer N."/>
            <person name="Luecker S."/>
            <person name="Lage O.M."/>
            <person name="Pohl T."/>
            <person name="Merkel B.J."/>
            <person name="Hornburger P."/>
            <person name="Mueller R.-W."/>
            <person name="Bruemmer F."/>
            <person name="Labrenz M."/>
            <person name="Spormann A.M."/>
            <person name="Op den Camp H."/>
            <person name="Overmann J."/>
            <person name="Amann R."/>
            <person name="Jetten M.S.M."/>
            <person name="Mascher T."/>
            <person name="Medema M.H."/>
            <person name="Devos D.P."/>
            <person name="Kaster A.-K."/>
            <person name="Ovreas L."/>
            <person name="Rohde M."/>
            <person name="Galperin M.Y."/>
            <person name="Jogler C."/>
        </authorList>
    </citation>
    <scope>NUCLEOTIDE SEQUENCE [LARGE SCALE GENOMIC DNA]</scope>
    <source>
        <strain evidence="3 4">Pan216</strain>
    </source>
</reference>
<dbReference type="OrthoDB" id="9790058at2"/>
<accession>A0A518B8H0</accession>
<dbReference type="RefSeq" id="WP_145260634.1">
    <property type="nucleotide sequence ID" value="NZ_CP036279.1"/>
</dbReference>
<proteinExistence type="predicted"/>
<feature type="chain" id="PRO_5021853654" evidence="1">
    <location>
        <begin position="20"/>
        <end position="502"/>
    </location>
</feature>
<evidence type="ECO:0000259" key="2">
    <source>
        <dbReference type="Pfam" id="PF04734"/>
    </source>
</evidence>
<dbReference type="Pfam" id="PF04734">
    <property type="entry name" value="Ceramidase_alk"/>
    <property type="match status" value="1"/>
</dbReference>
<organism evidence="3 4">
    <name type="scientific">Kolteria novifilia</name>
    <dbReference type="NCBI Taxonomy" id="2527975"/>
    <lineage>
        <taxon>Bacteria</taxon>
        <taxon>Pseudomonadati</taxon>
        <taxon>Planctomycetota</taxon>
        <taxon>Planctomycetia</taxon>
        <taxon>Kolteriales</taxon>
        <taxon>Kolteriaceae</taxon>
        <taxon>Kolteria</taxon>
    </lineage>
</organism>
<evidence type="ECO:0000313" key="4">
    <source>
        <dbReference type="Proteomes" id="UP000317093"/>
    </source>
</evidence>
<gene>
    <name evidence="3" type="ORF">Pan216_41550</name>
</gene>
<evidence type="ECO:0000313" key="3">
    <source>
        <dbReference type="EMBL" id="QDU63277.1"/>
    </source>
</evidence>
<name>A0A518B8H0_9BACT</name>
<keyword evidence="1" id="KW-0732">Signal</keyword>
<dbReference type="InterPro" id="IPR031329">
    <property type="entry name" value="NEUT/ALK_ceramidase_N"/>
</dbReference>
<dbReference type="KEGG" id="knv:Pan216_41550"/>
<feature type="domain" description="Neutral/alkaline non-lysosomal ceramidase N-terminal" evidence="2">
    <location>
        <begin position="31"/>
        <end position="299"/>
    </location>
</feature>
<dbReference type="Proteomes" id="UP000317093">
    <property type="component" value="Chromosome"/>
</dbReference>
<dbReference type="AlphaFoldDB" id="A0A518B8H0"/>
<feature type="signal peptide" evidence="1">
    <location>
        <begin position="1"/>
        <end position="19"/>
    </location>
</feature>
<protein>
    <submittedName>
        <fullName evidence="3">Neutral/alkaline non-lysosomal ceramidase</fullName>
    </submittedName>
</protein>
<sequence length="502" mass="54495" precursor="true">MPRLTATLLACSLATMTAATIGRAEAPAWTAGAAVADITPKHWPIPLVGSFSFRLADKAHDPLSVRALVMSDGTHRMAIAVVDSCLIGREVLDRAKAIASKESGIPTSWMLVSATHTHSAPPANAAYRVDDHSKGGKGEKSLDSQRSYVDDLVEGIAAAIVNADKNRQPAQVGWSSSAVPDEVFNRRWFMKHGTIPTDPFGGTTDLVKMNPPRGSKNLINPAGPTDPEVSVLAVRDKKGRPIAVLANYSLHYVGGIPGGMVSADYFGEFARLMENRLRGQRPTKGFVAILSNGTSGDINNINFRNPRPPREPFEQVKIVAAKVADATFQAYRDTAFHDWVSLGMTERELTLQRREVTKEQVEAAKKTLATEDEKQLPRLAKAYARRAISLAGRAETSDIKLQALRIGELGIVAIPFETFVEIGLEIKERSPLHPTFTIELANGADGYLPTPEQHKLGGYETWLGTNKVEYNASRKITETLLDMLESLAAQKKSASGVATRAR</sequence>
<keyword evidence="4" id="KW-1185">Reference proteome</keyword>
<evidence type="ECO:0000256" key="1">
    <source>
        <dbReference type="SAM" id="SignalP"/>
    </source>
</evidence>
<dbReference type="EMBL" id="CP036279">
    <property type="protein sequence ID" value="QDU63277.1"/>
    <property type="molecule type" value="Genomic_DNA"/>
</dbReference>